<reference evidence="2" key="2">
    <citation type="journal article" date="2021" name="PeerJ">
        <title>Extensive microbial diversity within the chicken gut microbiome revealed by metagenomics and culture.</title>
        <authorList>
            <person name="Gilroy R."/>
            <person name="Ravi A."/>
            <person name="Getino M."/>
            <person name="Pursley I."/>
            <person name="Horton D.L."/>
            <person name="Alikhan N.F."/>
            <person name="Baker D."/>
            <person name="Gharbi K."/>
            <person name="Hall N."/>
            <person name="Watson M."/>
            <person name="Adriaenssens E.M."/>
            <person name="Foster-Nyarko E."/>
            <person name="Jarju S."/>
            <person name="Secka A."/>
            <person name="Antonio M."/>
            <person name="Oren A."/>
            <person name="Chaudhuri R.R."/>
            <person name="La Ragione R."/>
            <person name="Hildebrand F."/>
            <person name="Pallen M.J."/>
        </authorList>
    </citation>
    <scope>NUCLEOTIDE SEQUENCE</scope>
    <source>
        <strain evidence="2">6919</strain>
    </source>
</reference>
<evidence type="ECO:0000313" key="2">
    <source>
        <dbReference type="EMBL" id="MBO8476836.1"/>
    </source>
</evidence>
<protein>
    <submittedName>
        <fullName evidence="2">DUF4271 domain-containing protein</fullName>
    </submittedName>
</protein>
<gene>
    <name evidence="2" type="ORF">IAB88_07575</name>
</gene>
<dbReference type="Pfam" id="PF14093">
    <property type="entry name" value="DUF4271"/>
    <property type="match status" value="1"/>
</dbReference>
<proteinExistence type="predicted"/>
<feature type="transmembrane region" description="Helical" evidence="1">
    <location>
        <begin position="222"/>
        <end position="241"/>
    </location>
</feature>
<feature type="transmembrane region" description="Helical" evidence="1">
    <location>
        <begin position="125"/>
        <end position="145"/>
    </location>
</feature>
<keyword evidence="1" id="KW-0472">Membrane</keyword>
<keyword evidence="1" id="KW-1133">Transmembrane helix</keyword>
<evidence type="ECO:0000313" key="3">
    <source>
        <dbReference type="Proteomes" id="UP000823598"/>
    </source>
</evidence>
<sequence length="277" mass="30910">MPDTTDTIQASQAAADTVQAAAYYAPAFPDGLTDTVTTSAKARQLQEYPIITTPQGMQPEEYQMMPVHSSGVLLMLIVSFLLVAFCYRTGRKYFHNIFSNVWSVKRIKNHLDDHTATETITMAALLLHMVIMEGIILFCAISAYNPSLLPGSMAQGLSIMIASTAAYYVAQLLVLKLIGYVFAESIETELWVQGFNASQAIMGQLLAPVALVMLFLPSHNELMLIFSISLYIIARLVFLLKSFRIFFKSFFQCIYFILYLCAVEITPLTIAYRACVF</sequence>
<dbReference type="InterPro" id="IPR025367">
    <property type="entry name" value="DUF4271"/>
</dbReference>
<feature type="transmembrane region" description="Helical" evidence="1">
    <location>
        <begin position="165"/>
        <end position="183"/>
    </location>
</feature>
<comment type="caution">
    <text evidence="2">The sequence shown here is derived from an EMBL/GenBank/DDBJ whole genome shotgun (WGS) entry which is preliminary data.</text>
</comment>
<feature type="transmembrane region" description="Helical" evidence="1">
    <location>
        <begin position="67"/>
        <end position="87"/>
    </location>
</feature>
<dbReference type="AlphaFoldDB" id="A0A9D9NKH7"/>
<reference evidence="2" key="1">
    <citation type="submission" date="2020-10" db="EMBL/GenBank/DDBJ databases">
        <authorList>
            <person name="Gilroy R."/>
        </authorList>
    </citation>
    <scope>NUCLEOTIDE SEQUENCE</scope>
    <source>
        <strain evidence="2">6919</strain>
    </source>
</reference>
<accession>A0A9D9NKH7</accession>
<name>A0A9D9NKH7_9BACT</name>
<keyword evidence="1" id="KW-0812">Transmembrane</keyword>
<evidence type="ECO:0000256" key="1">
    <source>
        <dbReference type="SAM" id="Phobius"/>
    </source>
</evidence>
<dbReference type="EMBL" id="JADIMC010000086">
    <property type="protein sequence ID" value="MBO8476836.1"/>
    <property type="molecule type" value="Genomic_DNA"/>
</dbReference>
<feature type="transmembrane region" description="Helical" evidence="1">
    <location>
        <begin position="195"/>
        <end position="216"/>
    </location>
</feature>
<dbReference type="Proteomes" id="UP000823598">
    <property type="component" value="Unassembled WGS sequence"/>
</dbReference>
<organism evidence="2 3">
    <name type="scientific">Candidatus Limisoma faecipullorum</name>
    <dbReference type="NCBI Taxonomy" id="2840854"/>
    <lineage>
        <taxon>Bacteria</taxon>
        <taxon>Pseudomonadati</taxon>
        <taxon>Bacteroidota</taxon>
        <taxon>Bacteroidia</taxon>
        <taxon>Bacteroidales</taxon>
        <taxon>Candidatus Limisoma</taxon>
    </lineage>
</organism>
<feature type="transmembrane region" description="Helical" evidence="1">
    <location>
        <begin position="253"/>
        <end position="272"/>
    </location>
</feature>